<evidence type="ECO:0000256" key="3">
    <source>
        <dbReference type="ARBA" id="ARBA00023163"/>
    </source>
</evidence>
<evidence type="ECO:0000256" key="1">
    <source>
        <dbReference type="ARBA" id="ARBA00023015"/>
    </source>
</evidence>
<evidence type="ECO:0000313" key="5">
    <source>
        <dbReference type="EMBL" id="SIN98119.1"/>
    </source>
</evidence>
<keyword evidence="1" id="KW-0805">Transcription regulation</keyword>
<reference evidence="6" key="1">
    <citation type="submission" date="2016-11" db="EMBL/GenBank/DDBJ databases">
        <authorList>
            <person name="Varghese N."/>
            <person name="Submissions S."/>
        </authorList>
    </citation>
    <scope>NUCLEOTIDE SEQUENCE [LARGE SCALE GENOMIC DNA]</scope>
    <source>
        <strain evidence="6">DSM 22363</strain>
    </source>
</reference>
<dbReference type="GO" id="GO:0003677">
    <property type="term" value="F:DNA binding"/>
    <property type="evidence" value="ECO:0007669"/>
    <property type="project" value="UniProtKB-KW"/>
</dbReference>
<dbReference type="EMBL" id="FSQW01000002">
    <property type="protein sequence ID" value="SIN98119.1"/>
    <property type="molecule type" value="Genomic_DNA"/>
</dbReference>
<dbReference type="Pfam" id="PF00196">
    <property type="entry name" value="GerE"/>
    <property type="match status" value="1"/>
</dbReference>
<dbReference type="PROSITE" id="PS50043">
    <property type="entry name" value="HTH_LUXR_2"/>
    <property type="match status" value="1"/>
</dbReference>
<dbReference type="CDD" id="cd06170">
    <property type="entry name" value="LuxR_C_like"/>
    <property type="match status" value="1"/>
</dbReference>
<accession>A0A1N6FS29</accession>
<evidence type="ECO:0000259" key="4">
    <source>
        <dbReference type="PROSITE" id="PS50043"/>
    </source>
</evidence>
<dbReference type="InterPro" id="IPR016032">
    <property type="entry name" value="Sig_transdc_resp-reg_C-effctor"/>
</dbReference>
<name>A0A1N6FS29_9SPHN</name>
<dbReference type="PANTHER" id="PTHR44688:SF16">
    <property type="entry name" value="DNA-BINDING TRANSCRIPTIONAL ACTIVATOR DEVR_DOSR"/>
    <property type="match status" value="1"/>
</dbReference>
<dbReference type="SUPFAM" id="SSF75516">
    <property type="entry name" value="Pheromone-binding domain of LuxR-like quorum-sensing transcription factors"/>
    <property type="match status" value="1"/>
</dbReference>
<dbReference type="SMART" id="SM00421">
    <property type="entry name" value="HTH_LUXR"/>
    <property type="match status" value="1"/>
</dbReference>
<keyword evidence="2" id="KW-0238">DNA-binding</keyword>
<dbReference type="SUPFAM" id="SSF46894">
    <property type="entry name" value="C-terminal effector domain of the bipartite response regulators"/>
    <property type="match status" value="1"/>
</dbReference>
<dbReference type="Pfam" id="PF03472">
    <property type="entry name" value="Autoind_bind"/>
    <property type="match status" value="1"/>
</dbReference>
<dbReference type="InterPro" id="IPR005143">
    <property type="entry name" value="TF_LuxR_autoind-bd_dom"/>
</dbReference>
<sequence>MAIVADKYELIGQWLDDIGQKTEVIDVLRLIRKICEELGADRTSYHLTPKLHSQTDRAIHLLASGFSSEWISLYEDPEFRCHDPIPDLVMQYGEPITWLDALALRKLSKGEQGYADALKAHGLEHGIGIPLYGKNMRHAYCSFTFPDPEMLQDSRLIATIAALSRAAHLKICSLIDQTENDSGRLSERERQVVQRIASGFSNKAIADDLEISLSTADTYVKRVFAKLEVNDRIGATIKALEKGILLL</sequence>
<gene>
    <name evidence="5" type="ORF">SAMN02745824_2521</name>
</gene>
<dbReference type="InterPro" id="IPR036693">
    <property type="entry name" value="TF_LuxR_autoind-bd_dom_sf"/>
</dbReference>
<dbReference type="Gene3D" id="1.10.10.10">
    <property type="entry name" value="Winged helix-like DNA-binding domain superfamily/Winged helix DNA-binding domain"/>
    <property type="match status" value="1"/>
</dbReference>
<dbReference type="AlphaFoldDB" id="A0A1N6FS29"/>
<proteinExistence type="predicted"/>
<dbReference type="GO" id="GO:0006355">
    <property type="term" value="P:regulation of DNA-templated transcription"/>
    <property type="evidence" value="ECO:0007669"/>
    <property type="project" value="InterPro"/>
</dbReference>
<dbReference type="InterPro" id="IPR000792">
    <property type="entry name" value="Tscrpt_reg_LuxR_C"/>
</dbReference>
<dbReference type="Gene3D" id="3.30.450.80">
    <property type="entry name" value="Transcription factor LuxR-like, autoinducer-binding domain"/>
    <property type="match status" value="1"/>
</dbReference>
<organism evidence="5 6">
    <name type="scientific">Parasphingorhabdus marina DSM 22363</name>
    <dbReference type="NCBI Taxonomy" id="1123272"/>
    <lineage>
        <taxon>Bacteria</taxon>
        <taxon>Pseudomonadati</taxon>
        <taxon>Pseudomonadota</taxon>
        <taxon>Alphaproteobacteria</taxon>
        <taxon>Sphingomonadales</taxon>
        <taxon>Sphingomonadaceae</taxon>
        <taxon>Parasphingorhabdus</taxon>
    </lineage>
</organism>
<evidence type="ECO:0000313" key="6">
    <source>
        <dbReference type="Proteomes" id="UP000185192"/>
    </source>
</evidence>
<dbReference type="PANTHER" id="PTHR44688">
    <property type="entry name" value="DNA-BINDING TRANSCRIPTIONAL ACTIVATOR DEVR_DOSR"/>
    <property type="match status" value="1"/>
</dbReference>
<dbReference type="InterPro" id="IPR036388">
    <property type="entry name" value="WH-like_DNA-bd_sf"/>
</dbReference>
<keyword evidence="3" id="KW-0804">Transcription</keyword>
<dbReference type="STRING" id="1123272.SAMN02745824_2521"/>
<dbReference type="PRINTS" id="PR00038">
    <property type="entry name" value="HTHLUXR"/>
</dbReference>
<keyword evidence="6" id="KW-1185">Reference proteome</keyword>
<protein>
    <submittedName>
        <fullName evidence="5">LuxR family transcriptional regulator</fullName>
    </submittedName>
</protein>
<evidence type="ECO:0000256" key="2">
    <source>
        <dbReference type="ARBA" id="ARBA00023125"/>
    </source>
</evidence>
<feature type="domain" description="HTH luxR-type" evidence="4">
    <location>
        <begin position="178"/>
        <end position="243"/>
    </location>
</feature>
<dbReference type="Proteomes" id="UP000185192">
    <property type="component" value="Unassembled WGS sequence"/>
</dbReference>